<evidence type="ECO:0000259" key="3">
    <source>
        <dbReference type="Pfam" id="PF02826"/>
    </source>
</evidence>
<dbReference type="CDD" id="cd05300">
    <property type="entry name" value="2-Hacid_dh_1"/>
    <property type="match status" value="1"/>
</dbReference>
<organism evidence="4 5">
    <name type="scientific">Natrinema soli</name>
    <dbReference type="NCBI Taxonomy" id="1930624"/>
    <lineage>
        <taxon>Archaea</taxon>
        <taxon>Methanobacteriati</taxon>
        <taxon>Methanobacteriota</taxon>
        <taxon>Stenosarchaea group</taxon>
        <taxon>Halobacteria</taxon>
        <taxon>Halobacteriales</taxon>
        <taxon>Natrialbaceae</taxon>
        <taxon>Natrinema</taxon>
    </lineage>
</organism>
<gene>
    <name evidence="4" type="ORF">ACFQE6_08320</name>
</gene>
<dbReference type="PANTHER" id="PTHR43333">
    <property type="entry name" value="2-HACID_DH_C DOMAIN-CONTAINING PROTEIN"/>
    <property type="match status" value="1"/>
</dbReference>
<dbReference type="AlphaFoldDB" id="A0ABD5SIY7"/>
<sequence>MTSIVVDPHLTVVTSEHLADRYPDAVIDEGEDAVSRLRSAPTPTAFITSNTTWDDAFLTGLEDGDWITSVGSGYDSLPLRALEDAGVAFTNSPGVNAPQIGEQVFAMAFMYTRQLWTLCEQQQEHVWSRPFDDLTDLTDDVCCVVGLGHVGEAVAERATAFEMTVRGVKRHPNEYDGIADKVYGPDSLSTALEGARLVVLAVPLTETTRHLIGTSELAATASDAILVNVARGPIVDTDALLAALEDDELRAACLDVTEPEPLPRESPLWDRRDVFITPHTAGLSNKYSSRFLDRFDAQYERWRRGKALNYRVV</sequence>
<dbReference type="RefSeq" id="WP_273738058.1">
    <property type="nucleotide sequence ID" value="NZ_JAQIVI010000121.1"/>
</dbReference>
<dbReference type="Gene3D" id="3.40.50.720">
    <property type="entry name" value="NAD(P)-binding Rossmann-like Domain"/>
    <property type="match status" value="2"/>
</dbReference>
<dbReference type="InterPro" id="IPR006140">
    <property type="entry name" value="D-isomer_DH_NAD-bd"/>
</dbReference>
<proteinExistence type="predicted"/>
<keyword evidence="5" id="KW-1185">Reference proteome</keyword>
<feature type="domain" description="D-isomer specific 2-hydroxyacid dehydrogenase NAD-binding" evidence="3">
    <location>
        <begin position="105"/>
        <end position="281"/>
    </location>
</feature>
<keyword evidence="2" id="KW-0520">NAD</keyword>
<dbReference type="InterPro" id="IPR036291">
    <property type="entry name" value="NAD(P)-bd_dom_sf"/>
</dbReference>
<dbReference type="PROSITE" id="PS00671">
    <property type="entry name" value="D_2_HYDROXYACID_DH_3"/>
    <property type="match status" value="1"/>
</dbReference>
<evidence type="ECO:0000313" key="4">
    <source>
        <dbReference type="EMBL" id="MFC6765013.1"/>
    </source>
</evidence>
<evidence type="ECO:0000256" key="2">
    <source>
        <dbReference type="ARBA" id="ARBA00023027"/>
    </source>
</evidence>
<evidence type="ECO:0000313" key="5">
    <source>
        <dbReference type="Proteomes" id="UP001596383"/>
    </source>
</evidence>
<accession>A0ABD5SIY7</accession>
<dbReference type="SUPFAM" id="SSF51735">
    <property type="entry name" value="NAD(P)-binding Rossmann-fold domains"/>
    <property type="match status" value="1"/>
</dbReference>
<comment type="caution">
    <text evidence="4">The sequence shown here is derived from an EMBL/GenBank/DDBJ whole genome shotgun (WGS) entry which is preliminary data.</text>
</comment>
<dbReference type="PANTHER" id="PTHR43333:SF1">
    <property type="entry name" value="D-ISOMER SPECIFIC 2-HYDROXYACID DEHYDROGENASE NAD-BINDING DOMAIN-CONTAINING PROTEIN"/>
    <property type="match status" value="1"/>
</dbReference>
<protein>
    <submittedName>
        <fullName evidence="4">D-2-hydroxyacid dehydrogenase</fullName>
    </submittedName>
</protein>
<dbReference type="Proteomes" id="UP001596383">
    <property type="component" value="Unassembled WGS sequence"/>
</dbReference>
<evidence type="ECO:0000256" key="1">
    <source>
        <dbReference type="ARBA" id="ARBA00023002"/>
    </source>
</evidence>
<dbReference type="InterPro" id="IPR029753">
    <property type="entry name" value="D-isomer_DH_CS"/>
</dbReference>
<dbReference type="GO" id="GO:0016491">
    <property type="term" value="F:oxidoreductase activity"/>
    <property type="evidence" value="ECO:0007669"/>
    <property type="project" value="UniProtKB-KW"/>
</dbReference>
<reference evidence="4 5" key="1">
    <citation type="journal article" date="2019" name="Int. J. Syst. Evol. Microbiol.">
        <title>The Global Catalogue of Microorganisms (GCM) 10K type strain sequencing project: providing services to taxonomists for standard genome sequencing and annotation.</title>
        <authorList>
            <consortium name="The Broad Institute Genomics Platform"/>
            <consortium name="The Broad Institute Genome Sequencing Center for Infectious Disease"/>
            <person name="Wu L."/>
            <person name="Ma J."/>
        </authorList>
    </citation>
    <scope>NUCLEOTIDE SEQUENCE [LARGE SCALE GENOMIC DNA]</scope>
    <source>
        <strain evidence="4 5">LMG 29247</strain>
    </source>
</reference>
<dbReference type="Pfam" id="PF02826">
    <property type="entry name" value="2-Hacid_dh_C"/>
    <property type="match status" value="1"/>
</dbReference>
<dbReference type="SUPFAM" id="SSF52283">
    <property type="entry name" value="Formate/glycerate dehydrogenase catalytic domain-like"/>
    <property type="match status" value="1"/>
</dbReference>
<keyword evidence="1" id="KW-0560">Oxidoreductase</keyword>
<dbReference type="EMBL" id="JBHSWV010000121">
    <property type="protein sequence ID" value="MFC6765013.1"/>
    <property type="molecule type" value="Genomic_DNA"/>
</dbReference>
<name>A0ABD5SIY7_9EURY</name>